<feature type="signal peptide" evidence="1">
    <location>
        <begin position="1"/>
        <end position="23"/>
    </location>
</feature>
<organism evidence="2 3">
    <name type="scientific">Falsiroseomonas tokyonensis</name>
    <dbReference type="NCBI Taxonomy" id="430521"/>
    <lineage>
        <taxon>Bacteria</taxon>
        <taxon>Pseudomonadati</taxon>
        <taxon>Pseudomonadota</taxon>
        <taxon>Alphaproteobacteria</taxon>
        <taxon>Acetobacterales</taxon>
        <taxon>Roseomonadaceae</taxon>
        <taxon>Falsiroseomonas</taxon>
    </lineage>
</organism>
<keyword evidence="1" id="KW-0732">Signal</keyword>
<protein>
    <recommendedName>
        <fullName evidence="4">Secreted protein</fullName>
    </recommendedName>
</protein>
<dbReference type="EMBL" id="JBHRSB010000008">
    <property type="protein sequence ID" value="MFC3002953.1"/>
    <property type="molecule type" value="Genomic_DNA"/>
</dbReference>
<feature type="chain" id="PRO_5045926621" description="Secreted protein" evidence="1">
    <location>
        <begin position="24"/>
        <end position="113"/>
    </location>
</feature>
<evidence type="ECO:0000313" key="3">
    <source>
        <dbReference type="Proteomes" id="UP001595420"/>
    </source>
</evidence>
<name>A0ABV7C2H6_9PROT</name>
<dbReference type="Proteomes" id="UP001595420">
    <property type="component" value="Unassembled WGS sequence"/>
</dbReference>
<evidence type="ECO:0008006" key="4">
    <source>
        <dbReference type="Google" id="ProtNLM"/>
    </source>
</evidence>
<gene>
    <name evidence="2" type="ORF">ACFOD3_23850</name>
</gene>
<evidence type="ECO:0000256" key="1">
    <source>
        <dbReference type="SAM" id="SignalP"/>
    </source>
</evidence>
<keyword evidence="3" id="KW-1185">Reference proteome</keyword>
<dbReference type="RefSeq" id="WP_216839249.1">
    <property type="nucleotide sequence ID" value="NZ_JAFNJS010000008.1"/>
</dbReference>
<sequence>MRRPLPLLLALLSPLLASAPLRAQEPPSCTEAREGTVACIAGKLCTCRFIPGGSMTRRPDRHGWDCGILRPACGEGLVPPSATPVLPELLPPSLLLPNPMPPYLPQPERRFPR</sequence>
<accession>A0ABV7C2H6</accession>
<comment type="caution">
    <text evidence="2">The sequence shown here is derived from an EMBL/GenBank/DDBJ whole genome shotgun (WGS) entry which is preliminary data.</text>
</comment>
<proteinExistence type="predicted"/>
<reference evidence="3" key="1">
    <citation type="journal article" date="2019" name="Int. J. Syst. Evol. Microbiol.">
        <title>The Global Catalogue of Microorganisms (GCM) 10K type strain sequencing project: providing services to taxonomists for standard genome sequencing and annotation.</title>
        <authorList>
            <consortium name="The Broad Institute Genomics Platform"/>
            <consortium name="The Broad Institute Genome Sequencing Center for Infectious Disease"/>
            <person name="Wu L."/>
            <person name="Ma J."/>
        </authorList>
    </citation>
    <scope>NUCLEOTIDE SEQUENCE [LARGE SCALE GENOMIC DNA]</scope>
    <source>
        <strain evidence="3">CGMCC 1.16855</strain>
    </source>
</reference>
<evidence type="ECO:0000313" key="2">
    <source>
        <dbReference type="EMBL" id="MFC3002953.1"/>
    </source>
</evidence>